<name>G5IAU4_9FIRM</name>
<dbReference type="GO" id="GO:0019262">
    <property type="term" value="P:N-acetylneuraminate catabolic process"/>
    <property type="evidence" value="ECO:0007669"/>
    <property type="project" value="TreeGrafter"/>
</dbReference>
<dbReference type="GO" id="GO:0004342">
    <property type="term" value="F:glucosamine-6-phosphate deaminase activity"/>
    <property type="evidence" value="ECO:0007669"/>
    <property type="project" value="InterPro"/>
</dbReference>
<dbReference type="SUPFAM" id="SSF100950">
    <property type="entry name" value="NagB/RpiA/CoA transferase-like"/>
    <property type="match status" value="1"/>
</dbReference>
<proteinExistence type="predicted"/>
<dbReference type="InterPro" id="IPR037171">
    <property type="entry name" value="NagB/RpiA_transferase-like"/>
</dbReference>
<dbReference type="Gene3D" id="3.40.50.1360">
    <property type="match status" value="1"/>
</dbReference>
<keyword evidence="4" id="KW-1185">Reference proteome</keyword>
<protein>
    <recommendedName>
        <fullName evidence="2">Glucosamine/galactosamine-6-phosphate isomerase domain-containing protein</fullName>
    </recommendedName>
</protein>
<dbReference type="CDD" id="cd01399">
    <property type="entry name" value="GlcN6P_deaminase"/>
    <property type="match status" value="1"/>
</dbReference>
<dbReference type="GO" id="GO:0042802">
    <property type="term" value="F:identical protein binding"/>
    <property type="evidence" value="ECO:0007669"/>
    <property type="project" value="TreeGrafter"/>
</dbReference>
<organism evidence="3 4">
    <name type="scientific">Hungatella hathewayi WAL-18680</name>
    <dbReference type="NCBI Taxonomy" id="742737"/>
    <lineage>
        <taxon>Bacteria</taxon>
        <taxon>Bacillati</taxon>
        <taxon>Bacillota</taxon>
        <taxon>Clostridia</taxon>
        <taxon>Lachnospirales</taxon>
        <taxon>Lachnospiraceae</taxon>
        <taxon>Hungatella</taxon>
    </lineage>
</organism>
<dbReference type="InterPro" id="IPR006148">
    <property type="entry name" value="Glc/Gal-6P_isomerase"/>
</dbReference>
<dbReference type="RefSeq" id="WP_006778605.1">
    <property type="nucleotide sequence ID" value="NZ_CP040506.1"/>
</dbReference>
<dbReference type="GO" id="GO:0005975">
    <property type="term" value="P:carbohydrate metabolic process"/>
    <property type="evidence" value="ECO:0007669"/>
    <property type="project" value="InterPro"/>
</dbReference>
<dbReference type="GO" id="GO:0005737">
    <property type="term" value="C:cytoplasm"/>
    <property type="evidence" value="ECO:0007669"/>
    <property type="project" value="TreeGrafter"/>
</dbReference>
<gene>
    <name evidence="3" type="ORF">HMPREF9473_00621</name>
</gene>
<dbReference type="Proteomes" id="UP000005384">
    <property type="component" value="Unassembled WGS sequence"/>
</dbReference>
<dbReference type="GO" id="GO:0006046">
    <property type="term" value="P:N-acetylglucosamine catabolic process"/>
    <property type="evidence" value="ECO:0007669"/>
    <property type="project" value="TreeGrafter"/>
</dbReference>
<evidence type="ECO:0000256" key="1">
    <source>
        <dbReference type="ARBA" id="ARBA00023277"/>
    </source>
</evidence>
<evidence type="ECO:0000313" key="4">
    <source>
        <dbReference type="Proteomes" id="UP000005384"/>
    </source>
</evidence>
<evidence type="ECO:0000313" key="3">
    <source>
        <dbReference type="EMBL" id="EHI61439.1"/>
    </source>
</evidence>
<dbReference type="PANTHER" id="PTHR11280:SF6">
    <property type="entry name" value="GLUCOSAMINE-6-PHOSPHATE ISOMERASE NAGB"/>
    <property type="match status" value="1"/>
</dbReference>
<sequence length="250" mass="28096">MKELQFEKVKLKVFDTRKEMGREAAREAAACMRQMLAAQEEINCVFAAAPSQNEFLEHLILEEGIDWSRVNGYHMDEYVGFDIGHPDSFNGFLTKAIFSRVPFKSVHLINGANDCHEEAERYSRLLDGIQIDITFMGIGENGHIAFNDPAVADFHDTKTVKVVELDEICRQQQVNDGCFPSFEDVPERALTVTIPKLVSAKEIFCIVPTEKKRCAVKAALTGAVTEVCPASILRTAGDVHMYIDKACYWE</sequence>
<dbReference type="HOGENOM" id="CLU_049611_1_0_9"/>
<dbReference type="PANTHER" id="PTHR11280">
    <property type="entry name" value="GLUCOSAMINE-6-PHOSPHATE ISOMERASE"/>
    <property type="match status" value="1"/>
</dbReference>
<feature type="domain" description="Glucosamine/galactosamine-6-phosphate isomerase" evidence="2">
    <location>
        <begin position="16"/>
        <end position="239"/>
    </location>
</feature>
<reference evidence="3 4" key="1">
    <citation type="submission" date="2011-08" db="EMBL/GenBank/DDBJ databases">
        <title>The Genome Sequence of Clostridium hathewayi WAL-18680.</title>
        <authorList>
            <consortium name="The Broad Institute Genome Sequencing Platform"/>
            <person name="Earl A."/>
            <person name="Ward D."/>
            <person name="Feldgarden M."/>
            <person name="Gevers D."/>
            <person name="Finegold S.M."/>
            <person name="Summanen P.H."/>
            <person name="Molitoris D.R."/>
            <person name="Song M."/>
            <person name="Daigneault M."/>
            <person name="Allen-Vercoe E."/>
            <person name="Young S.K."/>
            <person name="Zeng Q."/>
            <person name="Gargeya S."/>
            <person name="Fitzgerald M."/>
            <person name="Haas B."/>
            <person name="Abouelleil A."/>
            <person name="Alvarado L."/>
            <person name="Arachchi H.M."/>
            <person name="Berlin A."/>
            <person name="Brown A."/>
            <person name="Chapman S.B."/>
            <person name="Chen Z."/>
            <person name="Dunbar C."/>
            <person name="Freedman E."/>
            <person name="Gearin G."/>
            <person name="Gellesch M."/>
            <person name="Goldberg J."/>
            <person name="Griggs A."/>
            <person name="Gujja S."/>
            <person name="Heiman D."/>
            <person name="Howarth C."/>
            <person name="Larson L."/>
            <person name="Lui A."/>
            <person name="MacDonald P.J.P."/>
            <person name="Montmayeur A."/>
            <person name="Murphy C."/>
            <person name="Neiman D."/>
            <person name="Pearson M."/>
            <person name="Priest M."/>
            <person name="Roberts A."/>
            <person name="Saif S."/>
            <person name="Shea T."/>
            <person name="Shenoy N."/>
            <person name="Sisk P."/>
            <person name="Stolte C."/>
            <person name="Sykes S."/>
            <person name="Wortman J."/>
            <person name="Nusbaum C."/>
            <person name="Birren B."/>
        </authorList>
    </citation>
    <scope>NUCLEOTIDE SEQUENCE [LARGE SCALE GENOMIC DNA]</scope>
    <source>
        <strain evidence="3 4">WAL-18680</strain>
    </source>
</reference>
<dbReference type="GO" id="GO:0006043">
    <property type="term" value="P:glucosamine catabolic process"/>
    <property type="evidence" value="ECO:0007669"/>
    <property type="project" value="TreeGrafter"/>
</dbReference>
<evidence type="ECO:0000259" key="2">
    <source>
        <dbReference type="Pfam" id="PF01182"/>
    </source>
</evidence>
<keyword evidence="1" id="KW-0119">Carbohydrate metabolism</keyword>
<dbReference type="Pfam" id="PF01182">
    <property type="entry name" value="Glucosamine_iso"/>
    <property type="match status" value="1"/>
</dbReference>
<dbReference type="InterPro" id="IPR004547">
    <property type="entry name" value="Glucosamine6P_isomerase"/>
</dbReference>
<accession>G5IAU4</accession>
<comment type="caution">
    <text evidence="3">The sequence shown here is derived from an EMBL/GenBank/DDBJ whole genome shotgun (WGS) entry which is preliminary data.</text>
</comment>
<dbReference type="EMBL" id="ADLN01000003">
    <property type="protein sequence ID" value="EHI61439.1"/>
    <property type="molecule type" value="Genomic_DNA"/>
</dbReference>
<dbReference type="OrthoDB" id="9791139at2"/>
<dbReference type="AlphaFoldDB" id="G5IAU4"/>
<dbReference type="PATRIC" id="fig|742737.3.peg.621"/>